<dbReference type="SMART" id="SM00530">
    <property type="entry name" value="HTH_XRE"/>
    <property type="match status" value="1"/>
</dbReference>
<proteinExistence type="predicted"/>
<sequence>MVVKNNLRVLMAKKGVNIQDVSDATGLSRKSISKLYNESSIQITFDVIARLCVYFDCEVNDLLRLEEEN</sequence>
<dbReference type="PROSITE" id="PS50943">
    <property type="entry name" value="HTH_CROC1"/>
    <property type="match status" value="1"/>
</dbReference>
<dbReference type="GO" id="GO:0003677">
    <property type="term" value="F:DNA binding"/>
    <property type="evidence" value="ECO:0007669"/>
    <property type="project" value="InterPro"/>
</dbReference>
<dbReference type="OrthoDB" id="9804186at2"/>
<dbReference type="PANTHER" id="PTHR37301">
    <property type="entry name" value="DNA-BINDING PROTEIN-RELATED"/>
    <property type="match status" value="1"/>
</dbReference>
<reference evidence="2 3" key="1">
    <citation type="submission" date="2017-11" db="EMBL/GenBank/DDBJ databases">
        <title>Bacillus camelliae sp. nov., isolated from pu'er tea.</title>
        <authorList>
            <person name="Niu L."/>
        </authorList>
    </citation>
    <scope>NUCLEOTIDE SEQUENCE [LARGE SCALE GENOMIC DNA]</scope>
    <source>
        <strain evidence="2 3">7578-1</strain>
    </source>
</reference>
<evidence type="ECO:0000313" key="2">
    <source>
        <dbReference type="EMBL" id="PKR86128.1"/>
    </source>
</evidence>
<dbReference type="AlphaFoldDB" id="A0A2N3LND3"/>
<organism evidence="2 3">
    <name type="scientific">Heyndrickxia camelliae</name>
    <dbReference type="NCBI Taxonomy" id="1707093"/>
    <lineage>
        <taxon>Bacteria</taxon>
        <taxon>Bacillati</taxon>
        <taxon>Bacillota</taxon>
        <taxon>Bacilli</taxon>
        <taxon>Bacillales</taxon>
        <taxon>Bacillaceae</taxon>
        <taxon>Heyndrickxia</taxon>
    </lineage>
</organism>
<feature type="domain" description="HTH cro/C1-type" evidence="1">
    <location>
        <begin position="7"/>
        <end position="62"/>
    </location>
</feature>
<dbReference type="Proteomes" id="UP000233440">
    <property type="component" value="Unassembled WGS sequence"/>
</dbReference>
<dbReference type="PANTHER" id="PTHR37301:SF1">
    <property type="entry name" value="DNA-BINDING PROTEIN"/>
    <property type="match status" value="1"/>
</dbReference>
<protein>
    <recommendedName>
        <fullName evidence="1">HTH cro/C1-type domain-containing protein</fullName>
    </recommendedName>
</protein>
<dbReference type="Gene3D" id="1.10.260.40">
    <property type="entry name" value="lambda repressor-like DNA-binding domains"/>
    <property type="match status" value="1"/>
</dbReference>
<evidence type="ECO:0000259" key="1">
    <source>
        <dbReference type="PROSITE" id="PS50943"/>
    </source>
</evidence>
<dbReference type="RefSeq" id="WP_101353497.1">
    <property type="nucleotide sequence ID" value="NZ_PIQO01000003.1"/>
</dbReference>
<keyword evidence="3" id="KW-1185">Reference proteome</keyword>
<name>A0A2N3LND3_9BACI</name>
<dbReference type="CDD" id="cd00093">
    <property type="entry name" value="HTH_XRE"/>
    <property type="match status" value="1"/>
</dbReference>
<comment type="caution">
    <text evidence="2">The sequence shown here is derived from an EMBL/GenBank/DDBJ whole genome shotgun (WGS) entry which is preliminary data.</text>
</comment>
<dbReference type="SUPFAM" id="SSF47413">
    <property type="entry name" value="lambda repressor-like DNA-binding domains"/>
    <property type="match status" value="1"/>
</dbReference>
<dbReference type="Pfam" id="PF13443">
    <property type="entry name" value="HTH_26"/>
    <property type="match status" value="1"/>
</dbReference>
<dbReference type="InterPro" id="IPR010982">
    <property type="entry name" value="Lambda_DNA-bd_dom_sf"/>
</dbReference>
<accession>A0A2N3LND3</accession>
<gene>
    <name evidence="2" type="ORF">CWO92_07075</name>
</gene>
<dbReference type="InterPro" id="IPR001387">
    <property type="entry name" value="Cro/C1-type_HTH"/>
</dbReference>
<evidence type="ECO:0000313" key="3">
    <source>
        <dbReference type="Proteomes" id="UP000233440"/>
    </source>
</evidence>
<dbReference type="EMBL" id="PIQO01000003">
    <property type="protein sequence ID" value="PKR86128.1"/>
    <property type="molecule type" value="Genomic_DNA"/>
</dbReference>